<evidence type="ECO:0000259" key="2">
    <source>
        <dbReference type="PROSITE" id="PS50104"/>
    </source>
</evidence>
<evidence type="ECO:0000256" key="1">
    <source>
        <dbReference type="ARBA" id="ARBA00023027"/>
    </source>
</evidence>
<evidence type="ECO:0000313" key="3">
    <source>
        <dbReference type="EMBL" id="KCW59235.1"/>
    </source>
</evidence>
<proteinExistence type="predicted"/>
<reference evidence="3" key="1">
    <citation type="submission" date="2013-07" db="EMBL/GenBank/DDBJ databases">
        <title>The genome of Eucalyptus grandis.</title>
        <authorList>
            <person name="Schmutz J."/>
            <person name="Hayes R."/>
            <person name="Myburg A."/>
            <person name="Tuskan G."/>
            <person name="Grattapaglia D."/>
            <person name="Rokhsar D.S."/>
        </authorList>
    </citation>
    <scope>NUCLEOTIDE SEQUENCE</scope>
    <source>
        <tissue evidence="3">Leaf extractions</tissue>
    </source>
</reference>
<organism evidence="3">
    <name type="scientific">Eucalyptus grandis</name>
    <name type="common">Flooded gum</name>
    <dbReference type="NCBI Taxonomy" id="71139"/>
    <lineage>
        <taxon>Eukaryota</taxon>
        <taxon>Viridiplantae</taxon>
        <taxon>Streptophyta</taxon>
        <taxon>Embryophyta</taxon>
        <taxon>Tracheophyta</taxon>
        <taxon>Spermatophyta</taxon>
        <taxon>Magnoliopsida</taxon>
        <taxon>eudicotyledons</taxon>
        <taxon>Gunneridae</taxon>
        <taxon>Pentapetalae</taxon>
        <taxon>rosids</taxon>
        <taxon>malvids</taxon>
        <taxon>Myrtales</taxon>
        <taxon>Myrtaceae</taxon>
        <taxon>Myrtoideae</taxon>
        <taxon>Eucalypteae</taxon>
        <taxon>Eucalyptus</taxon>
    </lineage>
</organism>
<dbReference type="OMA" id="LECRESK"/>
<protein>
    <recommendedName>
        <fullName evidence="2">TIR domain-containing protein</fullName>
    </recommendedName>
</protein>
<dbReference type="eggNOG" id="ENOG502R4BG">
    <property type="taxonomic scope" value="Eukaryota"/>
</dbReference>
<accession>A0A059B0N3</accession>
<dbReference type="InParanoid" id="A0A059B0N3"/>
<gene>
    <name evidence="3" type="ORF">EUGRSUZ_H01903</name>
</gene>
<feature type="domain" description="TIR" evidence="2">
    <location>
        <begin position="10"/>
        <end position="158"/>
    </location>
</feature>
<dbReference type="InterPro" id="IPR000157">
    <property type="entry name" value="TIR_dom"/>
</dbReference>
<feature type="non-terminal residue" evidence="3">
    <location>
        <position position="158"/>
    </location>
</feature>
<dbReference type="SUPFAM" id="SSF52200">
    <property type="entry name" value="Toll/Interleukin receptor TIR domain"/>
    <property type="match status" value="1"/>
</dbReference>
<dbReference type="PANTHER" id="PTHR32009:SF138">
    <property type="entry name" value="DISEASE RESISTANCE PROTEIN (TIR-NBS-LRR CLASS)"/>
    <property type="match status" value="1"/>
</dbReference>
<dbReference type="InterPro" id="IPR035897">
    <property type="entry name" value="Toll_tir_struct_dom_sf"/>
</dbReference>
<keyword evidence="1" id="KW-0520">NAD</keyword>
<dbReference type="Gramene" id="KCW59235">
    <property type="protein sequence ID" value="KCW59235"/>
    <property type="gene ID" value="EUGRSUZ_H01903"/>
</dbReference>
<dbReference type="PROSITE" id="PS50104">
    <property type="entry name" value="TIR"/>
    <property type="match status" value="1"/>
</dbReference>
<name>A0A059B0N3_EUCGR</name>
<dbReference type="FunCoup" id="A0A059B0N3">
    <property type="interactions" value="90"/>
</dbReference>
<dbReference type="Gene3D" id="3.40.50.10140">
    <property type="entry name" value="Toll/interleukin-1 receptor homology (TIR) domain"/>
    <property type="match status" value="1"/>
</dbReference>
<dbReference type="Pfam" id="PF01582">
    <property type="entry name" value="TIR"/>
    <property type="match status" value="1"/>
</dbReference>
<dbReference type="EMBL" id="KK198760">
    <property type="protein sequence ID" value="KCW59235.1"/>
    <property type="molecule type" value="Genomic_DNA"/>
</dbReference>
<dbReference type="STRING" id="71139.A0A059B0N3"/>
<dbReference type="FunFam" id="3.40.50.10140:FF:000007">
    <property type="entry name" value="Disease resistance protein (TIR-NBS-LRR class)"/>
    <property type="match status" value="1"/>
</dbReference>
<dbReference type="SMART" id="SM00255">
    <property type="entry name" value="TIR"/>
    <property type="match status" value="1"/>
</dbReference>
<sequence>MASSSSKPRKSYHVFLSFRGPDVRNYFLGHLYTALNQAGINTYKDDEELRKGEHISTELQKAIEESRIAIVVFSEHYASSTWCLKELGKIMECKEQRHLMVYPVFYKVEPCEVRTPRESYLQDMAKHEDKFGKDSEKVKRWKKALLDAGSLSGWHFTD</sequence>
<dbReference type="AlphaFoldDB" id="A0A059B0N3"/>
<dbReference type="GO" id="GO:0007165">
    <property type="term" value="P:signal transduction"/>
    <property type="evidence" value="ECO:0000318"/>
    <property type="project" value="GO_Central"/>
</dbReference>
<dbReference type="PANTHER" id="PTHR32009">
    <property type="entry name" value="TMV RESISTANCE PROTEIN N-LIKE"/>
    <property type="match status" value="1"/>
</dbReference>
<dbReference type="GO" id="GO:0005634">
    <property type="term" value="C:nucleus"/>
    <property type="evidence" value="ECO:0000318"/>
    <property type="project" value="GO_Central"/>
</dbReference>